<evidence type="ECO:0000313" key="2">
    <source>
        <dbReference type="Proteomes" id="UP000253727"/>
    </source>
</evidence>
<accession>A0A369Q9G6</accession>
<protein>
    <submittedName>
        <fullName evidence="1">Uncharacterized protein</fullName>
    </submittedName>
</protein>
<proteinExistence type="predicted"/>
<keyword evidence="2" id="KW-1185">Reference proteome</keyword>
<sequence length="57" mass="5640">MIKELKSNELEVVAGGPIWFGFLVVPAVKLSTAAKTAAVGLGGAAGVAGATTALNRD</sequence>
<dbReference type="AlphaFoldDB" id="A0A369Q9G6"/>
<organism evidence="1 2">
    <name type="scientific">Alteripontixanthobacter maritimus</name>
    <dbReference type="NCBI Taxonomy" id="2161824"/>
    <lineage>
        <taxon>Bacteria</taxon>
        <taxon>Pseudomonadati</taxon>
        <taxon>Pseudomonadota</taxon>
        <taxon>Alphaproteobacteria</taxon>
        <taxon>Sphingomonadales</taxon>
        <taxon>Erythrobacteraceae</taxon>
        <taxon>Alteripontixanthobacter</taxon>
    </lineage>
</organism>
<gene>
    <name evidence="1" type="ORF">HME9302_00104</name>
</gene>
<reference evidence="1 2" key="1">
    <citation type="submission" date="2018-04" db="EMBL/GenBank/DDBJ databases">
        <title>Altererythrobacter sp. HME9302 genome sequencing and assembly.</title>
        <authorList>
            <person name="Kang H."/>
            <person name="Kim H."/>
            <person name="Joh K."/>
        </authorList>
    </citation>
    <scope>NUCLEOTIDE SEQUENCE [LARGE SCALE GENOMIC DNA]</scope>
    <source>
        <strain evidence="1 2">HME9302</strain>
    </source>
</reference>
<dbReference type="Proteomes" id="UP000253727">
    <property type="component" value="Unassembled WGS sequence"/>
</dbReference>
<evidence type="ECO:0000313" key="1">
    <source>
        <dbReference type="EMBL" id="RDC58928.1"/>
    </source>
</evidence>
<name>A0A369Q9G6_9SPHN</name>
<dbReference type="EMBL" id="QBKA01000002">
    <property type="protein sequence ID" value="RDC58928.1"/>
    <property type="molecule type" value="Genomic_DNA"/>
</dbReference>
<comment type="caution">
    <text evidence="1">The sequence shown here is derived from an EMBL/GenBank/DDBJ whole genome shotgun (WGS) entry which is preliminary data.</text>
</comment>